<evidence type="ECO:0000256" key="1">
    <source>
        <dbReference type="SAM" id="MobiDB-lite"/>
    </source>
</evidence>
<organism evidence="3 4">
    <name type="scientific">Podospora didyma</name>
    <dbReference type="NCBI Taxonomy" id="330526"/>
    <lineage>
        <taxon>Eukaryota</taxon>
        <taxon>Fungi</taxon>
        <taxon>Dikarya</taxon>
        <taxon>Ascomycota</taxon>
        <taxon>Pezizomycotina</taxon>
        <taxon>Sordariomycetes</taxon>
        <taxon>Sordariomycetidae</taxon>
        <taxon>Sordariales</taxon>
        <taxon>Podosporaceae</taxon>
        <taxon>Podospora</taxon>
    </lineage>
</organism>
<accession>A0AAE0U442</accession>
<feature type="region of interest" description="Disordered" evidence="1">
    <location>
        <begin position="57"/>
        <end position="79"/>
    </location>
</feature>
<feature type="compositionally biased region" description="Basic and acidic residues" evidence="1">
    <location>
        <begin position="62"/>
        <end position="72"/>
    </location>
</feature>
<evidence type="ECO:0000313" key="4">
    <source>
        <dbReference type="Proteomes" id="UP001285441"/>
    </source>
</evidence>
<dbReference type="AlphaFoldDB" id="A0AAE0U442"/>
<proteinExistence type="predicted"/>
<name>A0AAE0U442_9PEZI</name>
<dbReference type="InterPro" id="IPR036047">
    <property type="entry name" value="F-box-like_dom_sf"/>
</dbReference>
<gene>
    <name evidence="3" type="ORF">B0H63DRAFT_519421</name>
</gene>
<protein>
    <recommendedName>
        <fullName evidence="2">F-box domain-containing protein</fullName>
    </recommendedName>
</protein>
<dbReference type="Proteomes" id="UP001285441">
    <property type="component" value="Unassembled WGS sequence"/>
</dbReference>
<reference evidence="3" key="2">
    <citation type="submission" date="2023-06" db="EMBL/GenBank/DDBJ databases">
        <authorList>
            <consortium name="Lawrence Berkeley National Laboratory"/>
            <person name="Haridas S."/>
            <person name="Hensen N."/>
            <person name="Bonometti L."/>
            <person name="Westerberg I."/>
            <person name="Brannstrom I.O."/>
            <person name="Guillou S."/>
            <person name="Cros-Aarteil S."/>
            <person name="Calhoun S."/>
            <person name="Kuo A."/>
            <person name="Mondo S."/>
            <person name="Pangilinan J."/>
            <person name="Riley R."/>
            <person name="LaButti K."/>
            <person name="Andreopoulos B."/>
            <person name="Lipzen A."/>
            <person name="Chen C."/>
            <person name="Yanf M."/>
            <person name="Daum C."/>
            <person name="Ng V."/>
            <person name="Clum A."/>
            <person name="Steindorff A."/>
            <person name="Ohm R."/>
            <person name="Martin F."/>
            <person name="Silar P."/>
            <person name="Natvig D."/>
            <person name="Lalanne C."/>
            <person name="Gautier V."/>
            <person name="Ament-velasquez S.L."/>
            <person name="Kruys A."/>
            <person name="Hutchinson M.I."/>
            <person name="Powell A.J."/>
            <person name="Barry K."/>
            <person name="Miller A.N."/>
            <person name="Grigoriev I.V."/>
            <person name="Debuchy R."/>
            <person name="Gladieux P."/>
            <person name="Thoren M.H."/>
            <person name="Johannesson H."/>
        </authorList>
    </citation>
    <scope>NUCLEOTIDE SEQUENCE</scope>
    <source>
        <strain evidence="3">CBS 232.78</strain>
    </source>
</reference>
<reference evidence="3" key="1">
    <citation type="journal article" date="2023" name="Mol. Phylogenet. Evol.">
        <title>Genome-scale phylogeny and comparative genomics of the fungal order Sordariales.</title>
        <authorList>
            <person name="Hensen N."/>
            <person name="Bonometti L."/>
            <person name="Westerberg I."/>
            <person name="Brannstrom I.O."/>
            <person name="Guillou S."/>
            <person name="Cros-Aarteil S."/>
            <person name="Calhoun S."/>
            <person name="Haridas S."/>
            <person name="Kuo A."/>
            <person name="Mondo S."/>
            <person name="Pangilinan J."/>
            <person name="Riley R."/>
            <person name="LaButti K."/>
            <person name="Andreopoulos B."/>
            <person name="Lipzen A."/>
            <person name="Chen C."/>
            <person name="Yan M."/>
            <person name="Daum C."/>
            <person name="Ng V."/>
            <person name="Clum A."/>
            <person name="Steindorff A."/>
            <person name="Ohm R.A."/>
            <person name="Martin F."/>
            <person name="Silar P."/>
            <person name="Natvig D.O."/>
            <person name="Lalanne C."/>
            <person name="Gautier V."/>
            <person name="Ament-Velasquez S.L."/>
            <person name="Kruys A."/>
            <person name="Hutchinson M.I."/>
            <person name="Powell A.J."/>
            <person name="Barry K."/>
            <person name="Miller A.N."/>
            <person name="Grigoriev I.V."/>
            <person name="Debuchy R."/>
            <person name="Gladieux P."/>
            <person name="Hiltunen Thoren M."/>
            <person name="Johannesson H."/>
        </authorList>
    </citation>
    <scope>NUCLEOTIDE SEQUENCE</scope>
    <source>
        <strain evidence="3">CBS 232.78</strain>
    </source>
</reference>
<feature type="domain" description="F-box" evidence="2">
    <location>
        <begin position="115"/>
        <end position="164"/>
    </location>
</feature>
<dbReference type="PROSITE" id="PS50181">
    <property type="entry name" value="FBOX"/>
    <property type="match status" value="1"/>
</dbReference>
<evidence type="ECO:0000313" key="3">
    <source>
        <dbReference type="EMBL" id="KAK3390186.1"/>
    </source>
</evidence>
<dbReference type="EMBL" id="JAULSW010000002">
    <property type="protein sequence ID" value="KAK3390186.1"/>
    <property type="molecule type" value="Genomic_DNA"/>
</dbReference>
<dbReference type="Pfam" id="PF12937">
    <property type="entry name" value="F-box-like"/>
    <property type="match status" value="1"/>
</dbReference>
<comment type="caution">
    <text evidence="3">The sequence shown here is derived from an EMBL/GenBank/DDBJ whole genome shotgun (WGS) entry which is preliminary data.</text>
</comment>
<dbReference type="Gene3D" id="1.20.1280.50">
    <property type="match status" value="1"/>
</dbReference>
<dbReference type="InterPro" id="IPR001810">
    <property type="entry name" value="F-box_dom"/>
</dbReference>
<keyword evidence="4" id="KW-1185">Reference proteome</keyword>
<dbReference type="SUPFAM" id="SSF81383">
    <property type="entry name" value="F-box domain"/>
    <property type="match status" value="1"/>
</dbReference>
<sequence length="190" mass="22108">MFEFLMVPVPLRRQVVLAFHPQSINNSQSVCPDSVLCHHYPYGHYSYNVDQKGLSIQTPKSRNRDDRYSKVETEDEADSDDEIIRAEMEYRQLPLNLRDAGMNPLSSGPRAQREPQPINRLPDELMLRILGYLGDGELSSKLCLRRVSRRFRRVLDDPKMWKDPMRYLAWAESGHRIISVSSMPTAFRKT</sequence>
<evidence type="ECO:0000259" key="2">
    <source>
        <dbReference type="PROSITE" id="PS50181"/>
    </source>
</evidence>